<proteinExistence type="inferred from homology"/>
<dbReference type="PANTHER" id="PTHR30344">
    <property type="entry name" value="6-PHOSPHOGLUCONOLACTONASE-RELATED"/>
    <property type="match status" value="1"/>
</dbReference>
<dbReference type="InterPro" id="IPR050282">
    <property type="entry name" value="Cycloisomerase_2"/>
</dbReference>
<evidence type="ECO:0000256" key="1">
    <source>
        <dbReference type="ARBA" id="ARBA00005564"/>
    </source>
</evidence>
<feature type="chain" id="PRO_5039058485" evidence="2">
    <location>
        <begin position="36"/>
        <end position="385"/>
    </location>
</feature>
<dbReference type="Gene3D" id="2.130.10.10">
    <property type="entry name" value="YVTN repeat-like/Quinoprotein amine dehydrogenase"/>
    <property type="match status" value="2"/>
</dbReference>
<dbReference type="Pfam" id="PF10282">
    <property type="entry name" value="Lactonase"/>
    <property type="match status" value="1"/>
</dbReference>
<organism evidence="3 4">
    <name type="scientific">Nocardia neocaledoniensis</name>
    <dbReference type="NCBI Taxonomy" id="236511"/>
    <lineage>
        <taxon>Bacteria</taxon>
        <taxon>Bacillati</taxon>
        <taxon>Actinomycetota</taxon>
        <taxon>Actinomycetes</taxon>
        <taxon>Mycobacteriales</taxon>
        <taxon>Nocardiaceae</taxon>
        <taxon>Nocardia</taxon>
    </lineage>
</organism>
<keyword evidence="4" id="KW-1185">Reference proteome</keyword>
<keyword evidence="2" id="KW-0732">Signal</keyword>
<comment type="similarity">
    <text evidence="1">Belongs to the cycloisomerase 2 family.</text>
</comment>
<dbReference type="GO" id="GO:0016853">
    <property type="term" value="F:isomerase activity"/>
    <property type="evidence" value="ECO:0007669"/>
    <property type="project" value="UniProtKB-KW"/>
</dbReference>
<evidence type="ECO:0000313" key="4">
    <source>
        <dbReference type="Proteomes" id="UP000246410"/>
    </source>
</evidence>
<name>A0A317N258_9NOCA</name>
<dbReference type="AlphaFoldDB" id="A0A317N258"/>
<dbReference type="InterPro" id="IPR019405">
    <property type="entry name" value="Lactonase_7-beta_prop"/>
</dbReference>
<feature type="signal peptide" evidence="2">
    <location>
        <begin position="1"/>
        <end position="35"/>
    </location>
</feature>
<gene>
    <name evidence="3" type="ORF">DFR69_12139</name>
</gene>
<dbReference type="EMBL" id="QGTL01000021">
    <property type="protein sequence ID" value="PWV67589.1"/>
    <property type="molecule type" value="Genomic_DNA"/>
</dbReference>
<accession>A0A317N258</accession>
<dbReference type="InterPro" id="IPR011045">
    <property type="entry name" value="N2O_reductase_N"/>
</dbReference>
<protein>
    <submittedName>
        <fullName evidence="3">6-phosphogluconolactonase (Cycloisomerase 2 family)</fullName>
    </submittedName>
</protein>
<evidence type="ECO:0000313" key="3">
    <source>
        <dbReference type="EMBL" id="PWV67589.1"/>
    </source>
</evidence>
<dbReference type="GO" id="GO:0017057">
    <property type="term" value="F:6-phosphogluconolactonase activity"/>
    <property type="evidence" value="ECO:0007669"/>
    <property type="project" value="TreeGrafter"/>
</dbReference>
<keyword evidence="3" id="KW-0413">Isomerase</keyword>
<sequence length="385" mass="39050">MTTSMVRRSGFHTRYRRRAAIALATVLLSSVSWTAAAPATAAPAATPQFMLVGGTASGTVSVLRMNRDGSLTAVSGSPFGVDIGLFSLAMAPQGRIVYATQAGTRKITGYRIDDNGALHQLPGAEVATDGIPITSVVSPDGKRLYAAFGGLPGRIGTYAISASGALTEVGSLAVPGLDFGVLSMVTVDPGGRFLRFVGPVDGKVASFAIGADGGLTSLGAPLAAGTMPVNPGYTPDGRFVYISQEQGNAVNGYSIGADGSLTPTPGSPYAVPALPHNAEVSADGRRVYIPSVFAGKINGFSIGADGALTPLPNSPYSTPLGSGPGWVLLGDDQKHLYATETLTTGITSKVLIYDVAADGSLTPSSLPSVDTGAIFADGPVMVKTN</sequence>
<evidence type="ECO:0000256" key="2">
    <source>
        <dbReference type="SAM" id="SignalP"/>
    </source>
</evidence>
<reference evidence="3 4" key="1">
    <citation type="submission" date="2018-05" db="EMBL/GenBank/DDBJ databases">
        <title>Genomic Encyclopedia of Type Strains, Phase IV (KMG-IV): sequencing the most valuable type-strain genomes for metagenomic binning, comparative biology and taxonomic classification.</title>
        <authorList>
            <person name="Goeker M."/>
        </authorList>
    </citation>
    <scope>NUCLEOTIDE SEQUENCE [LARGE SCALE GENOMIC DNA]</scope>
    <source>
        <strain evidence="3 4">DSM 44717</strain>
    </source>
</reference>
<comment type="caution">
    <text evidence="3">The sequence shown here is derived from an EMBL/GenBank/DDBJ whole genome shotgun (WGS) entry which is preliminary data.</text>
</comment>
<dbReference type="PANTHER" id="PTHR30344:SF1">
    <property type="entry name" value="6-PHOSPHOGLUCONOLACTONASE"/>
    <property type="match status" value="1"/>
</dbReference>
<dbReference type="InterPro" id="IPR015943">
    <property type="entry name" value="WD40/YVTN_repeat-like_dom_sf"/>
</dbReference>
<dbReference type="RefSeq" id="WP_110041659.1">
    <property type="nucleotide sequence ID" value="NZ_QGTL01000021.1"/>
</dbReference>
<dbReference type="Proteomes" id="UP000246410">
    <property type="component" value="Unassembled WGS sequence"/>
</dbReference>
<dbReference type="SUPFAM" id="SSF50974">
    <property type="entry name" value="Nitrous oxide reductase, N-terminal domain"/>
    <property type="match status" value="1"/>
</dbReference>